<proteinExistence type="predicted"/>
<dbReference type="AlphaFoldDB" id="A0A6G4A433"/>
<sequence length="181" mass="21202">MDETKFKEDWVVHLRVESLAIKLLSKGLSPKEVQAMVIISDEYSEWISIDRCFETKYQKNFYYTDLLGSIEFKRYEHKLKQLAKIEMGILDDKTEFIWEFEYDRLFSQIGLKIRPAELGSEMGKFSQLINLNEPLGLLEFLSLITDNASSLLHLEENTLITLKNQKNEIDSFIEKFKASFG</sequence>
<reference evidence="1" key="1">
    <citation type="submission" date="2020-02" db="EMBL/GenBank/DDBJ databases">
        <authorList>
            <person name="Shen X.-R."/>
            <person name="Zhang Y.-X."/>
        </authorList>
    </citation>
    <scope>NUCLEOTIDE SEQUENCE</scope>
    <source>
        <strain evidence="1">SYP-B3998</strain>
    </source>
</reference>
<evidence type="ECO:0000313" key="1">
    <source>
        <dbReference type="EMBL" id="NEW09266.1"/>
    </source>
</evidence>
<gene>
    <name evidence="1" type="ORF">GK047_25215</name>
</gene>
<accession>A0A6G4A433</accession>
<organism evidence="1">
    <name type="scientific">Paenibacillus sp. SYP-B3998</name>
    <dbReference type="NCBI Taxonomy" id="2678564"/>
    <lineage>
        <taxon>Bacteria</taxon>
        <taxon>Bacillati</taxon>
        <taxon>Bacillota</taxon>
        <taxon>Bacilli</taxon>
        <taxon>Bacillales</taxon>
        <taxon>Paenibacillaceae</taxon>
        <taxon>Paenibacillus</taxon>
    </lineage>
</organism>
<name>A0A6G4A433_9BACL</name>
<comment type="caution">
    <text evidence="1">The sequence shown here is derived from an EMBL/GenBank/DDBJ whole genome shotgun (WGS) entry which is preliminary data.</text>
</comment>
<protein>
    <submittedName>
        <fullName evidence="1">Uncharacterized protein</fullName>
    </submittedName>
</protein>
<dbReference type="RefSeq" id="WP_205516977.1">
    <property type="nucleotide sequence ID" value="NZ_JAAIKC010000015.1"/>
</dbReference>
<dbReference type="EMBL" id="JAAIKC010000015">
    <property type="protein sequence ID" value="NEW09266.1"/>
    <property type="molecule type" value="Genomic_DNA"/>
</dbReference>